<evidence type="ECO:0000256" key="6">
    <source>
        <dbReference type="ARBA" id="ARBA00022884"/>
    </source>
</evidence>
<dbReference type="InterPro" id="IPR029063">
    <property type="entry name" value="SAM-dependent_MTases_sf"/>
</dbReference>
<comment type="caution">
    <text evidence="7 8">Lacks conserved residue(s) required for the propagation of feature annotation.</text>
</comment>
<evidence type="ECO:0000313" key="10">
    <source>
        <dbReference type="EMBL" id="OYD14788.1"/>
    </source>
</evidence>
<keyword evidence="4 7" id="KW-0808">Transferase</keyword>
<dbReference type="InterPro" id="IPR023165">
    <property type="entry name" value="rRNA_Ade_diMease-like_C"/>
</dbReference>
<evidence type="ECO:0000256" key="7">
    <source>
        <dbReference type="HAMAP-Rule" id="MF_00607"/>
    </source>
</evidence>
<keyword evidence="2 7" id="KW-0698">rRNA processing</keyword>
<dbReference type="AlphaFoldDB" id="A0A235BR28"/>
<name>A0A235BR28_UNCW3</name>
<evidence type="ECO:0000256" key="2">
    <source>
        <dbReference type="ARBA" id="ARBA00022552"/>
    </source>
</evidence>
<comment type="caution">
    <text evidence="10">The sequence shown here is derived from an EMBL/GenBank/DDBJ whole genome shotgun (WGS) entry which is preliminary data.</text>
</comment>
<keyword evidence="5 7" id="KW-0949">S-adenosyl-L-methionine</keyword>
<feature type="binding site" evidence="7 8">
    <location>
        <position position="112"/>
    </location>
    <ligand>
        <name>S-adenosyl-L-methionine</name>
        <dbReference type="ChEBI" id="CHEBI:59789"/>
    </ligand>
</feature>
<dbReference type="Pfam" id="PF00398">
    <property type="entry name" value="RrnaAD"/>
    <property type="match status" value="1"/>
</dbReference>
<comment type="subcellular location">
    <subcellularLocation>
        <location evidence="7">Cytoplasm</location>
    </subcellularLocation>
</comment>
<feature type="domain" description="Ribosomal RNA adenine methylase transferase N-terminal" evidence="9">
    <location>
        <begin position="26"/>
        <end position="197"/>
    </location>
</feature>
<protein>
    <recommendedName>
        <fullName evidence="7">Ribosomal RNA small subunit methyltransferase A</fullName>
        <ecNumber evidence="7">2.1.1.182</ecNumber>
    </recommendedName>
    <alternativeName>
        <fullName evidence="7">16S rRNA (adenine(1518)-N(6)/adenine(1519)-N(6))-dimethyltransferase</fullName>
    </alternativeName>
    <alternativeName>
        <fullName evidence="7">16S rRNA dimethyladenosine transferase</fullName>
    </alternativeName>
    <alternativeName>
        <fullName evidence="7">16S rRNA dimethylase</fullName>
    </alternativeName>
    <alternativeName>
        <fullName evidence="7">S-adenosylmethionine-6-N', N'-adenosyl(rRNA) dimethyltransferase</fullName>
    </alternativeName>
</protein>
<dbReference type="InterPro" id="IPR001737">
    <property type="entry name" value="KsgA/Erm"/>
</dbReference>
<evidence type="ECO:0000256" key="4">
    <source>
        <dbReference type="ARBA" id="ARBA00022679"/>
    </source>
</evidence>
<keyword evidence="6 7" id="KW-0694">RNA-binding</keyword>
<dbReference type="PROSITE" id="PS01131">
    <property type="entry name" value="RRNA_A_DIMETH"/>
    <property type="match status" value="1"/>
</dbReference>
<evidence type="ECO:0000256" key="3">
    <source>
        <dbReference type="ARBA" id="ARBA00022603"/>
    </source>
</evidence>
<feature type="binding site" evidence="7 8">
    <location>
        <position position="67"/>
    </location>
    <ligand>
        <name>S-adenosyl-L-methionine</name>
        <dbReference type="ChEBI" id="CHEBI:59789"/>
    </ligand>
</feature>
<dbReference type="SMART" id="SM00650">
    <property type="entry name" value="rADc"/>
    <property type="match status" value="1"/>
</dbReference>
<dbReference type="EMBL" id="NOZQ01000158">
    <property type="protein sequence ID" value="OYD14788.1"/>
    <property type="molecule type" value="Genomic_DNA"/>
</dbReference>
<dbReference type="InterPro" id="IPR020596">
    <property type="entry name" value="rRNA_Ade_Mease_Trfase_CS"/>
</dbReference>
<sequence>MDFPEGKYVIEPKRGLSQSFLRSRGMAEKIVDALCPSNEDTVLEVGPGTGILTEFLIEKAGMVIVIEKDERFVRLLNKKFKDTTNISIREGDILKQDLKHLSGGKRLKLISNLPYSISKRFLYLLLENRVYFSCAVLTLQREVAQRMVEQSDKKSYGTLSVMYHCFSDTEILFPIPPSFFYPRPKVSSLVVRISFLDSPRYPINDYNNFFTFVKMCFASRRKMLRKTVGLVGTLGEKRPEDLTPEEFVHIWRARSECKA</sequence>
<reference evidence="10 11" key="1">
    <citation type="submission" date="2017-07" db="EMBL/GenBank/DDBJ databases">
        <title>Recovery of genomes from metagenomes via a dereplication, aggregation, and scoring strategy.</title>
        <authorList>
            <person name="Sieber C.M."/>
            <person name="Probst A.J."/>
            <person name="Sharrar A."/>
            <person name="Thomas B.C."/>
            <person name="Hess M."/>
            <person name="Tringe S.G."/>
            <person name="Banfield J.F."/>
        </authorList>
    </citation>
    <scope>NUCLEOTIDE SEQUENCE [LARGE SCALE GENOMIC DNA]</scope>
    <source>
        <strain evidence="10">JGI_Cruoil_03_44_89</strain>
    </source>
</reference>
<feature type="binding site" evidence="7 8">
    <location>
        <position position="21"/>
    </location>
    <ligand>
        <name>S-adenosyl-L-methionine</name>
        <dbReference type="ChEBI" id="CHEBI:59789"/>
    </ligand>
</feature>
<dbReference type="Proteomes" id="UP000215215">
    <property type="component" value="Unassembled WGS sequence"/>
</dbReference>
<evidence type="ECO:0000256" key="8">
    <source>
        <dbReference type="PROSITE-ProRule" id="PRU01026"/>
    </source>
</evidence>
<feature type="binding site" evidence="7 8">
    <location>
        <position position="92"/>
    </location>
    <ligand>
        <name>S-adenosyl-L-methionine</name>
        <dbReference type="ChEBI" id="CHEBI:59789"/>
    </ligand>
</feature>
<keyword evidence="3 7" id="KW-0489">Methyltransferase</keyword>
<comment type="function">
    <text evidence="7">Specifically dimethylates two adjacent adenosines (A1518 and A1519) in the loop of a conserved hairpin near the 3'-end of 16S rRNA in the 30S particle. May play a critical role in biogenesis of 30S subunits.</text>
</comment>
<evidence type="ECO:0000259" key="9">
    <source>
        <dbReference type="SMART" id="SM00650"/>
    </source>
</evidence>
<comment type="catalytic activity">
    <reaction evidence="7">
        <text>adenosine(1518)/adenosine(1519) in 16S rRNA + 4 S-adenosyl-L-methionine = N(6)-dimethyladenosine(1518)/N(6)-dimethyladenosine(1519) in 16S rRNA + 4 S-adenosyl-L-homocysteine + 4 H(+)</text>
        <dbReference type="Rhea" id="RHEA:19609"/>
        <dbReference type="Rhea" id="RHEA-COMP:10232"/>
        <dbReference type="Rhea" id="RHEA-COMP:10233"/>
        <dbReference type="ChEBI" id="CHEBI:15378"/>
        <dbReference type="ChEBI" id="CHEBI:57856"/>
        <dbReference type="ChEBI" id="CHEBI:59789"/>
        <dbReference type="ChEBI" id="CHEBI:74411"/>
        <dbReference type="ChEBI" id="CHEBI:74493"/>
        <dbReference type="EC" id="2.1.1.182"/>
    </reaction>
</comment>
<dbReference type="InterPro" id="IPR011530">
    <property type="entry name" value="rRNA_adenine_dimethylase"/>
</dbReference>
<organism evidence="10 11">
    <name type="scientific">candidate division WOR-3 bacterium JGI_Cruoil_03_44_89</name>
    <dbReference type="NCBI Taxonomy" id="1973748"/>
    <lineage>
        <taxon>Bacteria</taxon>
        <taxon>Bacteria division WOR-3</taxon>
    </lineage>
</organism>
<dbReference type="InterPro" id="IPR020598">
    <property type="entry name" value="rRNA_Ade_methylase_Trfase_N"/>
</dbReference>
<gene>
    <name evidence="7 10" type="primary">rsmA</name>
    <name evidence="7" type="synonym">ksgA</name>
    <name evidence="10" type="ORF">CH333_07240</name>
</gene>
<dbReference type="EC" id="2.1.1.182" evidence="7"/>
<dbReference type="GO" id="GO:0052908">
    <property type="term" value="F:16S rRNA (adenine(1518)-N(6)/adenine(1519)-N(6))-dimethyltransferase activity"/>
    <property type="evidence" value="ECO:0007669"/>
    <property type="project" value="UniProtKB-EC"/>
</dbReference>
<evidence type="ECO:0000256" key="1">
    <source>
        <dbReference type="ARBA" id="ARBA00022490"/>
    </source>
</evidence>
<keyword evidence="1 7" id="KW-0963">Cytoplasm</keyword>
<dbReference type="Gene3D" id="1.10.8.100">
    <property type="entry name" value="Ribosomal RNA adenine dimethylase-like, domain 2"/>
    <property type="match status" value="1"/>
</dbReference>
<dbReference type="SUPFAM" id="SSF53335">
    <property type="entry name" value="S-adenosyl-L-methionine-dependent methyltransferases"/>
    <property type="match status" value="1"/>
</dbReference>
<comment type="similarity">
    <text evidence="7">Belongs to the class I-like SAM-binding methyltransferase superfamily. rRNA adenine N(6)-methyltransferase family. RsmA subfamily.</text>
</comment>
<feature type="binding site" evidence="7 8">
    <location>
        <position position="46"/>
    </location>
    <ligand>
        <name>S-adenosyl-L-methionine</name>
        <dbReference type="ChEBI" id="CHEBI:59789"/>
    </ligand>
</feature>
<dbReference type="PANTHER" id="PTHR11727">
    <property type="entry name" value="DIMETHYLADENOSINE TRANSFERASE"/>
    <property type="match status" value="1"/>
</dbReference>
<dbReference type="CDD" id="cd02440">
    <property type="entry name" value="AdoMet_MTases"/>
    <property type="match status" value="1"/>
</dbReference>
<dbReference type="GO" id="GO:0003723">
    <property type="term" value="F:RNA binding"/>
    <property type="evidence" value="ECO:0007669"/>
    <property type="project" value="UniProtKB-UniRule"/>
</dbReference>
<dbReference type="NCBIfam" id="TIGR00755">
    <property type="entry name" value="ksgA"/>
    <property type="match status" value="1"/>
</dbReference>
<evidence type="ECO:0000256" key="5">
    <source>
        <dbReference type="ARBA" id="ARBA00022691"/>
    </source>
</evidence>
<accession>A0A235BR28</accession>
<dbReference type="HAMAP" id="MF_00607">
    <property type="entry name" value="16SrRNA_methyltr_A"/>
    <property type="match status" value="1"/>
</dbReference>
<dbReference type="Gene3D" id="3.40.50.150">
    <property type="entry name" value="Vaccinia Virus protein VP39"/>
    <property type="match status" value="1"/>
</dbReference>
<dbReference type="PANTHER" id="PTHR11727:SF7">
    <property type="entry name" value="DIMETHYLADENOSINE TRANSFERASE-RELATED"/>
    <property type="match status" value="1"/>
</dbReference>
<dbReference type="PROSITE" id="PS51689">
    <property type="entry name" value="SAM_RNA_A_N6_MT"/>
    <property type="match status" value="1"/>
</dbReference>
<evidence type="ECO:0000313" key="11">
    <source>
        <dbReference type="Proteomes" id="UP000215215"/>
    </source>
</evidence>
<dbReference type="GO" id="GO:0005737">
    <property type="term" value="C:cytoplasm"/>
    <property type="evidence" value="ECO:0007669"/>
    <property type="project" value="UniProtKB-SubCell"/>
</dbReference>
<proteinExistence type="inferred from homology"/>